<name>A0A5B8Z7A0_CYTDA</name>
<keyword evidence="2" id="KW-1185">Reference proteome</keyword>
<protein>
    <submittedName>
        <fullName evidence="1">Uncharacterized protein</fullName>
    </submittedName>
</protein>
<dbReference type="OrthoDB" id="2679443at2"/>
<dbReference type="Proteomes" id="UP000321555">
    <property type="component" value="Chromosome"/>
</dbReference>
<gene>
    <name evidence="1" type="ORF">FSZ17_12885</name>
</gene>
<proteinExistence type="predicted"/>
<evidence type="ECO:0000313" key="2">
    <source>
        <dbReference type="Proteomes" id="UP000321555"/>
    </source>
</evidence>
<organism evidence="1 2">
    <name type="scientific">Cytobacillus dafuensis</name>
    <name type="common">Bacillus dafuensis</name>
    <dbReference type="NCBI Taxonomy" id="1742359"/>
    <lineage>
        <taxon>Bacteria</taxon>
        <taxon>Bacillati</taxon>
        <taxon>Bacillota</taxon>
        <taxon>Bacilli</taxon>
        <taxon>Bacillales</taxon>
        <taxon>Bacillaceae</taxon>
        <taxon>Cytobacillus</taxon>
    </lineage>
</organism>
<reference evidence="2" key="1">
    <citation type="submission" date="2019-08" db="EMBL/GenBank/DDBJ databases">
        <authorList>
            <person name="Zheng X."/>
        </authorList>
    </citation>
    <scope>NUCLEOTIDE SEQUENCE [LARGE SCALE GENOMIC DNA]</scope>
    <source>
        <strain evidence="2">FJAT-25496</strain>
    </source>
</reference>
<evidence type="ECO:0000313" key="1">
    <source>
        <dbReference type="EMBL" id="QED48063.1"/>
    </source>
</evidence>
<dbReference type="EMBL" id="CP042593">
    <property type="protein sequence ID" value="QED48063.1"/>
    <property type="molecule type" value="Genomic_DNA"/>
</dbReference>
<dbReference type="KEGG" id="bda:FSZ17_12885"/>
<sequence>MEKIFNSSIPGSSYIEGESKKWKSYVLKWIKDGTVNDEVLISLPKLVSALKQDGYRFNQRDELIQHPIQAFLTYYQKELNNNKYLKQRIIIPYHKL</sequence>
<dbReference type="AlphaFoldDB" id="A0A5B8Z7A0"/>
<dbReference type="RefSeq" id="WP_146846470.1">
    <property type="nucleotide sequence ID" value="NZ_CP042593.1"/>
</dbReference>
<accession>A0A5B8Z7A0</accession>